<evidence type="ECO:0000313" key="3">
    <source>
        <dbReference type="Proteomes" id="UP000272908"/>
    </source>
</evidence>
<name>A0A3B0M8I5_9RHOB</name>
<dbReference type="Proteomes" id="UP000272908">
    <property type="component" value="Unassembled WGS sequence"/>
</dbReference>
<keyword evidence="1" id="KW-1133">Transmembrane helix</keyword>
<dbReference type="AlphaFoldDB" id="A0A3B0M8I5"/>
<gene>
    <name evidence="2" type="ORF">ROE7235_01956</name>
</gene>
<feature type="transmembrane region" description="Helical" evidence="1">
    <location>
        <begin position="358"/>
        <end position="381"/>
    </location>
</feature>
<protein>
    <submittedName>
        <fullName evidence="2">Uncharacterized protein</fullName>
    </submittedName>
</protein>
<keyword evidence="3" id="KW-1185">Reference proteome</keyword>
<evidence type="ECO:0000256" key="1">
    <source>
        <dbReference type="SAM" id="Phobius"/>
    </source>
</evidence>
<keyword evidence="1" id="KW-0812">Transmembrane</keyword>
<sequence length="383" mass="42629">MFDINVRLLPTISRPHATNQFVNQSVFNTVSYLAGVRRVDITRVYPEALEDARLLPSGADLALNKLTHHDGTALSFWSEARPKILAQGEAWRFWVEWYENALYGRPQDYDLLTTIALIDPADWDKGADHVNALIAKIWLEHIAETRPLGEDEIDIGPDGLWHRTGKSDIDGDIFQDAVESVQDEIANLRSKLQGPQGNMFTALVSDLDLLDQRIARHPDRPLRLHDVFIRVQGHIARNLQSGELPDDDCVRDLSSVLGNAALDMCNAFDKTKSVVQKRIAVRFDEADEQTRDDLKLIADGAAQISDAELAKEFIDDAEVIADEAIPLAEKTSTLYRLQTRLARIVSKDGKNLVDALCLIGAMGSGMGGLAWVTMTLLRFIIGP</sequence>
<dbReference type="RefSeq" id="WP_147434192.1">
    <property type="nucleotide sequence ID" value="NZ_UIHC01000017.1"/>
</dbReference>
<organism evidence="2 3">
    <name type="scientific">Roseinatronobacter ekhonensis</name>
    <dbReference type="NCBI Taxonomy" id="254356"/>
    <lineage>
        <taxon>Bacteria</taxon>
        <taxon>Pseudomonadati</taxon>
        <taxon>Pseudomonadota</taxon>
        <taxon>Alphaproteobacteria</taxon>
        <taxon>Rhodobacterales</taxon>
        <taxon>Paracoccaceae</taxon>
        <taxon>Roseinatronobacter</taxon>
    </lineage>
</organism>
<evidence type="ECO:0000313" key="2">
    <source>
        <dbReference type="EMBL" id="SUZ32202.1"/>
    </source>
</evidence>
<keyword evidence="1" id="KW-0472">Membrane</keyword>
<proteinExistence type="predicted"/>
<reference evidence="3" key="1">
    <citation type="submission" date="2018-08" db="EMBL/GenBank/DDBJ databases">
        <authorList>
            <person name="Rodrigo-Torres L."/>
            <person name="Arahal R. D."/>
            <person name="Lucena T."/>
        </authorList>
    </citation>
    <scope>NUCLEOTIDE SEQUENCE [LARGE SCALE GENOMIC DNA]</scope>
    <source>
        <strain evidence="3">CECT 7235</strain>
    </source>
</reference>
<dbReference type="OrthoDB" id="7877008at2"/>
<dbReference type="EMBL" id="UIHC01000017">
    <property type="protein sequence ID" value="SUZ32202.1"/>
    <property type="molecule type" value="Genomic_DNA"/>
</dbReference>
<accession>A0A3B0M8I5</accession>